<keyword evidence="4" id="KW-0256">Endoplasmic reticulum</keyword>
<dbReference type="PANTHER" id="PTHR13024">
    <property type="entry name" value="MICROSOMAL TRIGLYCERIDE TRANSFER PROTEIN, LARGE SUBUNIT"/>
    <property type="match status" value="1"/>
</dbReference>
<gene>
    <name evidence="8" type="ORF">RUM44_010371</name>
</gene>
<dbReference type="InterPro" id="IPR045811">
    <property type="entry name" value="MTP_lip-bd"/>
</dbReference>
<evidence type="ECO:0000256" key="2">
    <source>
        <dbReference type="ARBA" id="ARBA00022448"/>
    </source>
</evidence>
<dbReference type="InterPro" id="IPR011030">
    <property type="entry name" value="Lipovitellin_superhlx_dom"/>
</dbReference>
<sequence>MKSAGLLPIMWFVVLFCWCQAFILLSSSVGFKTSNLLFEPGTGYSYQITSTVVLNEPAERKGKDVGYQIRGDVSLAVLWHNPEAEEKLLELKLNNPKLLIQSTKNQVPNSFEEHKSYLDNKKSYPLLIHWKNGRILHVYLDKREDTSLANLKKGIASLFQSTESETKETDASGECLVEYTLIDVASFGKTKKDCFTSTESRRRRRNSDPLLSGNVTSSRTSTYKLSNSLTTIESVTTFENHDFVLGMKREVGCSVSATQHLILTGNSFAVQTSKSSSLENAVEEIANAQKLDLRKSDLQLEMFSPNCEEEDCPSLPKLLKENRIHLSDSNLGTHKSAAAFVKLLSVARTATKADMMKAFKGSKNKEILNQLCDLAGAIQSQESHEVIMKLINFDAEKDFDVSERYLWALATSSHPSEAVLADIFKISERSHTNEKLDETIVLTLASMAKNLYKTAKNKNSSLLHSVVKSIKGELEICKDEECKIKYIRAMRNLNCPSTLGILVRHALNGKLKTRVEAMKALRSFEPSQWTEEVLDAAQRIYFQAGRRYDSSSRTLAVDILLESKPSREVLKELLLTLVHHDPTYEVKRYLDQRVKQISEKNKNFAELVNSIKHEFVHLFNNYHVEAQRGLTTAFGKNFANSEYRNGTLSTVLEISKGLLKRGVVDVVVESSEKSTSLLTLGLFAGGLSSFVSSNEDQEKNAAEEDDVATAGMELTVLGSQIRPFVFFSGQGELMGHVWSGTASEKTPAYQAIILAIDFFDHVALQNGFLVEIEALGAVSFDLSGQIQISLWNKNAYSLVQKSAGISLRGGMRVDSSFARSTVDFNVATEMKLDLQSDLNFYGGNSLCMQLSQPEVVIKHNVHKIERIPGGKHRLRRSKYSQSKIPGRTYALNKKNNEMCNVIFS</sequence>
<name>A0ABR1AVB9_POLSC</name>
<dbReference type="SUPFAM" id="SSF56968">
    <property type="entry name" value="Lipovitellin-phosvitin complex, beta-sheet shell regions"/>
    <property type="match status" value="1"/>
</dbReference>
<dbReference type="Gene3D" id="2.30.230.10">
    <property type="entry name" value="Lipovitellin, beta-sheet shell regions, chain A"/>
    <property type="match status" value="1"/>
</dbReference>
<evidence type="ECO:0000259" key="7">
    <source>
        <dbReference type="PROSITE" id="PS51211"/>
    </source>
</evidence>
<dbReference type="Pfam" id="PF01347">
    <property type="entry name" value="Vitellogenin_N"/>
    <property type="match status" value="1"/>
</dbReference>
<organism evidence="8 9">
    <name type="scientific">Polyplax serrata</name>
    <name type="common">Common mouse louse</name>
    <dbReference type="NCBI Taxonomy" id="468196"/>
    <lineage>
        <taxon>Eukaryota</taxon>
        <taxon>Metazoa</taxon>
        <taxon>Ecdysozoa</taxon>
        <taxon>Arthropoda</taxon>
        <taxon>Hexapoda</taxon>
        <taxon>Insecta</taxon>
        <taxon>Pterygota</taxon>
        <taxon>Neoptera</taxon>
        <taxon>Paraneoptera</taxon>
        <taxon>Psocodea</taxon>
        <taxon>Troctomorpha</taxon>
        <taxon>Phthiraptera</taxon>
        <taxon>Anoplura</taxon>
        <taxon>Polyplacidae</taxon>
        <taxon>Polyplax</taxon>
    </lineage>
</organism>
<accession>A0ABR1AVB9</accession>
<comment type="subcellular location">
    <subcellularLocation>
        <location evidence="1">Endoplasmic reticulum</location>
    </subcellularLocation>
</comment>
<dbReference type="SMART" id="SM00638">
    <property type="entry name" value="LPD_N"/>
    <property type="match status" value="1"/>
</dbReference>
<reference evidence="8 9" key="1">
    <citation type="submission" date="2023-09" db="EMBL/GenBank/DDBJ databases">
        <title>Genomes of two closely related lineages of the louse Polyplax serrata with different host specificities.</title>
        <authorList>
            <person name="Martinu J."/>
            <person name="Tarabai H."/>
            <person name="Stefka J."/>
            <person name="Hypsa V."/>
        </authorList>
    </citation>
    <scope>NUCLEOTIDE SEQUENCE [LARGE SCALE GENOMIC DNA]</scope>
    <source>
        <strain evidence="8">98ZLc_SE</strain>
    </source>
</reference>
<dbReference type="PANTHER" id="PTHR13024:SF0">
    <property type="entry name" value="MICROSOMAL TRIACYLGLYCEROL TRANSFER PROTEIN"/>
    <property type="match status" value="1"/>
</dbReference>
<dbReference type="Gene3D" id="1.25.10.20">
    <property type="entry name" value="Vitellinogen, superhelical"/>
    <property type="match status" value="1"/>
</dbReference>
<dbReference type="Proteomes" id="UP001359485">
    <property type="component" value="Unassembled WGS sequence"/>
</dbReference>
<keyword evidence="9" id="KW-1185">Reference proteome</keyword>
<feature type="chain" id="PRO_5046066760" description="Vitellogenin domain-containing protein" evidence="6">
    <location>
        <begin position="22"/>
        <end position="904"/>
    </location>
</feature>
<evidence type="ECO:0000313" key="8">
    <source>
        <dbReference type="EMBL" id="KAK6627889.1"/>
    </source>
</evidence>
<comment type="caution">
    <text evidence="5">Lacks conserved residue(s) required for the propagation of feature annotation.</text>
</comment>
<dbReference type="InterPro" id="IPR039988">
    <property type="entry name" value="MTTP"/>
</dbReference>
<feature type="signal peptide" evidence="6">
    <location>
        <begin position="1"/>
        <end position="21"/>
    </location>
</feature>
<evidence type="ECO:0000313" key="9">
    <source>
        <dbReference type="Proteomes" id="UP001359485"/>
    </source>
</evidence>
<keyword evidence="3 6" id="KW-0732">Signal</keyword>
<dbReference type="EMBL" id="JAWJWF010000045">
    <property type="protein sequence ID" value="KAK6627889.1"/>
    <property type="molecule type" value="Genomic_DNA"/>
</dbReference>
<dbReference type="SUPFAM" id="SSF48431">
    <property type="entry name" value="Lipovitellin-phosvitin complex, superhelical domain"/>
    <property type="match status" value="1"/>
</dbReference>
<dbReference type="PROSITE" id="PS51211">
    <property type="entry name" value="VITELLOGENIN"/>
    <property type="match status" value="1"/>
</dbReference>
<evidence type="ECO:0000256" key="4">
    <source>
        <dbReference type="ARBA" id="ARBA00022824"/>
    </source>
</evidence>
<protein>
    <recommendedName>
        <fullName evidence="7">Vitellogenin domain-containing protein</fullName>
    </recommendedName>
</protein>
<evidence type="ECO:0000256" key="5">
    <source>
        <dbReference type="PROSITE-ProRule" id="PRU00557"/>
    </source>
</evidence>
<evidence type="ECO:0000256" key="1">
    <source>
        <dbReference type="ARBA" id="ARBA00004240"/>
    </source>
</evidence>
<dbReference type="InterPro" id="IPR015819">
    <property type="entry name" value="Lipid_transp_b-sht_shell"/>
</dbReference>
<dbReference type="InterPro" id="IPR015816">
    <property type="entry name" value="Vitellinogen_b-sht_N"/>
</dbReference>
<keyword evidence="2" id="KW-0813">Transport</keyword>
<feature type="domain" description="Vitellogenin" evidence="7">
    <location>
        <begin position="38"/>
        <end position="663"/>
    </location>
</feature>
<comment type="caution">
    <text evidence="8">The sequence shown here is derived from an EMBL/GenBank/DDBJ whole genome shotgun (WGS) entry which is preliminary data.</text>
</comment>
<dbReference type="Pfam" id="PF19444">
    <property type="entry name" value="MTP_lip_bd"/>
    <property type="match status" value="1"/>
</dbReference>
<proteinExistence type="predicted"/>
<evidence type="ECO:0000256" key="3">
    <source>
        <dbReference type="ARBA" id="ARBA00022729"/>
    </source>
</evidence>
<dbReference type="InterPro" id="IPR001747">
    <property type="entry name" value="Vitellogenin_N"/>
</dbReference>
<evidence type="ECO:0000256" key="6">
    <source>
        <dbReference type="SAM" id="SignalP"/>
    </source>
</evidence>